<accession>A0A183FV15</accession>
<feature type="region of interest" description="Disordered" evidence="1">
    <location>
        <begin position="95"/>
        <end position="161"/>
    </location>
</feature>
<dbReference type="EMBL" id="UZAH01027354">
    <property type="protein sequence ID" value="VDO90898.1"/>
    <property type="molecule type" value="Genomic_DNA"/>
</dbReference>
<reference evidence="2 3" key="1">
    <citation type="submission" date="2018-11" db="EMBL/GenBank/DDBJ databases">
        <authorList>
            <consortium name="Pathogen Informatics"/>
        </authorList>
    </citation>
    <scope>NUCLEOTIDE SEQUENCE [LARGE SCALE GENOMIC DNA]</scope>
</reference>
<feature type="compositionally biased region" description="Polar residues" evidence="1">
    <location>
        <begin position="151"/>
        <end position="161"/>
    </location>
</feature>
<feature type="compositionally biased region" description="Basic and acidic residues" evidence="1">
    <location>
        <begin position="97"/>
        <end position="114"/>
    </location>
</feature>
<name>A0A183FV15_HELPZ</name>
<dbReference type="WBParaSite" id="HPBE_0001209801-mRNA-1">
    <property type="protein sequence ID" value="HPBE_0001209801-mRNA-1"/>
    <property type="gene ID" value="HPBE_0001209801"/>
</dbReference>
<proteinExistence type="predicted"/>
<evidence type="ECO:0000313" key="2">
    <source>
        <dbReference type="EMBL" id="VDO90898.1"/>
    </source>
</evidence>
<reference evidence="4" key="2">
    <citation type="submission" date="2019-09" db="UniProtKB">
        <authorList>
            <consortium name="WormBaseParasite"/>
        </authorList>
    </citation>
    <scope>IDENTIFICATION</scope>
</reference>
<dbReference type="AlphaFoldDB" id="A0A183FV15"/>
<dbReference type="OrthoDB" id="771045at2759"/>
<evidence type="ECO:0000313" key="4">
    <source>
        <dbReference type="WBParaSite" id="HPBE_0001209801-mRNA-1"/>
    </source>
</evidence>
<dbReference type="Proteomes" id="UP000050761">
    <property type="component" value="Unassembled WGS sequence"/>
</dbReference>
<sequence>MGTKMMRWTAGVTRLDRIRNDEIRQRFGVAPIADKLREARLRWYGHVLRASGDTVRKIGLNIDVPGKRPKGRPKQRWLDTLHVDLKIQGTKIQDFSQAERDTVEGHTEESSSKDEEYEDDESYEDPALRATSNAAAHRLAQHNEKVRKTRQNPTHQRQILNSRQVKYLDSSASTQQQVFRPQPVQEERYPPFVFRPKPPPPQREPEYNNLLAEIEEYDDFLDQQREYLSRFPKAALQNPYRDLPPGQLPAAGSYSHPRPNPYQLGMLPVPANTIPLVDIQQQPLVSYV</sequence>
<accession>A0A3P8CS57</accession>
<evidence type="ECO:0000256" key="1">
    <source>
        <dbReference type="SAM" id="MobiDB-lite"/>
    </source>
</evidence>
<feature type="compositionally biased region" description="Acidic residues" evidence="1">
    <location>
        <begin position="115"/>
        <end position="124"/>
    </location>
</feature>
<protein>
    <submittedName>
        <fullName evidence="2 4">Uncharacterized protein</fullName>
    </submittedName>
</protein>
<keyword evidence="3" id="KW-1185">Reference proteome</keyword>
<evidence type="ECO:0000313" key="3">
    <source>
        <dbReference type="Proteomes" id="UP000050761"/>
    </source>
</evidence>
<feature type="region of interest" description="Disordered" evidence="1">
    <location>
        <begin position="239"/>
        <end position="259"/>
    </location>
</feature>
<gene>
    <name evidence="2" type="ORF">HPBE_LOCUS12099</name>
</gene>
<organism evidence="3 4">
    <name type="scientific">Heligmosomoides polygyrus</name>
    <name type="common">Parasitic roundworm</name>
    <dbReference type="NCBI Taxonomy" id="6339"/>
    <lineage>
        <taxon>Eukaryota</taxon>
        <taxon>Metazoa</taxon>
        <taxon>Ecdysozoa</taxon>
        <taxon>Nematoda</taxon>
        <taxon>Chromadorea</taxon>
        <taxon>Rhabditida</taxon>
        <taxon>Rhabditina</taxon>
        <taxon>Rhabditomorpha</taxon>
        <taxon>Strongyloidea</taxon>
        <taxon>Heligmosomidae</taxon>
        <taxon>Heligmosomoides</taxon>
    </lineage>
</organism>